<name>A0AAX2EDM5_9BACI</name>
<dbReference type="GeneID" id="301155800"/>
<reference evidence="1 2" key="1">
    <citation type="submission" date="2016-10" db="EMBL/GenBank/DDBJ databases">
        <authorList>
            <person name="Varghese N."/>
            <person name="Submissions S."/>
        </authorList>
    </citation>
    <scope>NUCLEOTIDE SEQUENCE [LARGE SCALE GENOMIC DNA]</scope>
    <source>
        <strain evidence="1 2">DSM 21619</strain>
    </source>
</reference>
<evidence type="ECO:0000313" key="2">
    <source>
        <dbReference type="Proteomes" id="UP000199735"/>
    </source>
</evidence>
<protein>
    <submittedName>
        <fullName evidence="1">Uncharacterized protein</fullName>
    </submittedName>
</protein>
<dbReference type="Proteomes" id="UP000199735">
    <property type="component" value="Unassembled WGS sequence"/>
</dbReference>
<dbReference type="RefSeq" id="WP_164072036.1">
    <property type="nucleotide sequence ID" value="NZ_CP008876.1"/>
</dbReference>
<gene>
    <name evidence="1" type="ORF">SAMN04489762_1167</name>
</gene>
<organism evidence="1 2">
    <name type="scientific">Terribacillus saccharophilus</name>
    <dbReference type="NCBI Taxonomy" id="361277"/>
    <lineage>
        <taxon>Bacteria</taxon>
        <taxon>Bacillati</taxon>
        <taxon>Bacillota</taxon>
        <taxon>Bacilli</taxon>
        <taxon>Bacillales</taxon>
        <taxon>Bacillaceae</taxon>
        <taxon>Terribacillus</taxon>
    </lineage>
</organism>
<dbReference type="AlphaFoldDB" id="A0AAX2EDM5"/>
<dbReference type="EMBL" id="FOCD01000001">
    <property type="protein sequence ID" value="SEM83588.1"/>
    <property type="molecule type" value="Genomic_DNA"/>
</dbReference>
<accession>A0AAX2EDM5</accession>
<comment type="caution">
    <text evidence="1">The sequence shown here is derived from an EMBL/GenBank/DDBJ whole genome shotgun (WGS) entry which is preliminary data.</text>
</comment>
<proteinExistence type="predicted"/>
<sequence length="46" mass="5355">MDSQLDKAIQYIDKTLAEGLFDPMSRQEMLETKQRLERAANQEKSP</sequence>
<evidence type="ECO:0000313" key="1">
    <source>
        <dbReference type="EMBL" id="SEM83588.1"/>
    </source>
</evidence>